<organism evidence="1 2">
    <name type="scientific">Krasilnikoviella flava</name>
    <dbReference type="NCBI Taxonomy" id="526729"/>
    <lineage>
        <taxon>Bacteria</taxon>
        <taxon>Bacillati</taxon>
        <taxon>Actinomycetota</taxon>
        <taxon>Actinomycetes</taxon>
        <taxon>Micrococcales</taxon>
        <taxon>Promicromonosporaceae</taxon>
        <taxon>Krasilnikoviella</taxon>
    </lineage>
</organism>
<dbReference type="AlphaFoldDB" id="A0A1T5LQV9"/>
<dbReference type="InterPro" id="IPR038056">
    <property type="entry name" value="YjbR-like_sf"/>
</dbReference>
<name>A0A1T5LQV9_9MICO</name>
<dbReference type="SUPFAM" id="SSF142906">
    <property type="entry name" value="YjbR-like"/>
    <property type="match status" value="1"/>
</dbReference>
<proteinExistence type="predicted"/>
<dbReference type="Proteomes" id="UP000189777">
    <property type="component" value="Unassembled WGS sequence"/>
</dbReference>
<gene>
    <name evidence="1" type="ORF">SAMN04324258_3775</name>
</gene>
<evidence type="ECO:0000313" key="2">
    <source>
        <dbReference type="Proteomes" id="UP000189777"/>
    </source>
</evidence>
<dbReference type="InterPro" id="IPR058532">
    <property type="entry name" value="YjbR/MT2646/Rv2570-like"/>
</dbReference>
<sequence>MPDRPDVPPALVERLRGLLRFPECHEEDAWTGVRWRVRKATVAHVFGGEDQLFRVTFRAEPQEVRAFEHLGHPYFRAGWGVDAVGVVLDGGTDWDEMAELLTDSYCIQAPRQLADAVDRPEPAG</sequence>
<keyword evidence="2" id="KW-1185">Reference proteome</keyword>
<accession>A0A1T5LQV9</accession>
<dbReference type="Pfam" id="PF04237">
    <property type="entry name" value="YjbR"/>
    <property type="match status" value="1"/>
</dbReference>
<dbReference type="EMBL" id="FUZQ01000007">
    <property type="protein sequence ID" value="SKC78302.1"/>
    <property type="molecule type" value="Genomic_DNA"/>
</dbReference>
<evidence type="ECO:0000313" key="1">
    <source>
        <dbReference type="EMBL" id="SKC78302.1"/>
    </source>
</evidence>
<reference evidence="1 2" key="1">
    <citation type="submission" date="2017-02" db="EMBL/GenBank/DDBJ databases">
        <authorList>
            <person name="Peterson S.W."/>
        </authorList>
    </citation>
    <scope>NUCLEOTIDE SEQUENCE [LARGE SCALE GENOMIC DNA]</scope>
    <source>
        <strain evidence="1 2">DSM 21481</strain>
    </source>
</reference>
<dbReference type="RefSeq" id="WP_079576116.1">
    <property type="nucleotide sequence ID" value="NZ_FUZQ01000007.1"/>
</dbReference>
<protein>
    <submittedName>
        <fullName evidence="1">YjbR protein</fullName>
    </submittedName>
</protein>
<dbReference type="OrthoDB" id="8479417at2"/>